<dbReference type="Pfam" id="PF01740">
    <property type="entry name" value="STAS"/>
    <property type="match status" value="1"/>
</dbReference>
<dbReference type="InterPro" id="IPR002645">
    <property type="entry name" value="STAS_dom"/>
</dbReference>
<dbReference type="CDD" id="cd07043">
    <property type="entry name" value="STAS_anti-anti-sigma_factors"/>
    <property type="match status" value="1"/>
</dbReference>
<evidence type="ECO:0000259" key="1">
    <source>
        <dbReference type="PROSITE" id="PS50801"/>
    </source>
</evidence>
<proteinExistence type="predicted"/>
<dbReference type="SUPFAM" id="SSF52091">
    <property type="entry name" value="SpoIIaa-like"/>
    <property type="match status" value="1"/>
</dbReference>
<protein>
    <submittedName>
        <fullName evidence="2">Anti-sigma B factor antagonist</fullName>
    </submittedName>
</protein>
<dbReference type="PANTHER" id="PTHR33495:SF2">
    <property type="entry name" value="ANTI-SIGMA FACTOR ANTAGONIST TM_1081-RELATED"/>
    <property type="match status" value="1"/>
</dbReference>
<evidence type="ECO:0000313" key="3">
    <source>
        <dbReference type="Proteomes" id="UP000199283"/>
    </source>
</evidence>
<gene>
    <name evidence="2" type="ORF">SAMN04488526_0721</name>
</gene>
<dbReference type="InterPro" id="IPR036513">
    <property type="entry name" value="STAS_dom_sf"/>
</dbReference>
<evidence type="ECO:0000313" key="2">
    <source>
        <dbReference type="EMBL" id="SEK49857.1"/>
    </source>
</evidence>
<dbReference type="EMBL" id="FNZQ01000001">
    <property type="protein sequence ID" value="SEK49857.1"/>
    <property type="molecule type" value="Genomic_DNA"/>
</dbReference>
<name>A0A1H7HJP1_9RHOB</name>
<feature type="domain" description="STAS" evidence="1">
    <location>
        <begin position="21"/>
        <end position="111"/>
    </location>
</feature>
<accession>A0A1H7HJP1</accession>
<dbReference type="RefSeq" id="WP_092759811.1">
    <property type="nucleotide sequence ID" value="NZ_CAXBJT010000148.1"/>
</dbReference>
<sequence>MKIERRIADDLLILTLQDTRIDAAGAVPFKEAVRQMVQDFDDRVMIDMTRIEFLDSSGLGALVAIMKMLGGARRLELANCGTIVRKVLTLTRMDSVFILHDAAPTAGRSAA</sequence>
<dbReference type="Gene3D" id="3.30.750.24">
    <property type="entry name" value="STAS domain"/>
    <property type="match status" value="1"/>
</dbReference>
<dbReference type="STRING" id="188906.SAMN04488526_0721"/>
<reference evidence="2 3" key="1">
    <citation type="submission" date="2016-10" db="EMBL/GenBank/DDBJ databases">
        <authorList>
            <person name="de Groot N.N."/>
        </authorList>
    </citation>
    <scope>NUCLEOTIDE SEQUENCE [LARGE SCALE GENOMIC DNA]</scope>
    <source>
        <strain evidence="2 3">DSM 14858</strain>
    </source>
</reference>
<organism evidence="2 3">
    <name type="scientific">Jannaschia helgolandensis</name>
    <dbReference type="NCBI Taxonomy" id="188906"/>
    <lineage>
        <taxon>Bacteria</taxon>
        <taxon>Pseudomonadati</taxon>
        <taxon>Pseudomonadota</taxon>
        <taxon>Alphaproteobacteria</taxon>
        <taxon>Rhodobacterales</taxon>
        <taxon>Roseobacteraceae</taxon>
        <taxon>Jannaschia</taxon>
    </lineage>
</organism>
<dbReference type="PROSITE" id="PS50801">
    <property type="entry name" value="STAS"/>
    <property type="match status" value="1"/>
</dbReference>
<dbReference type="OrthoDB" id="9796076at2"/>
<dbReference type="Proteomes" id="UP000199283">
    <property type="component" value="Unassembled WGS sequence"/>
</dbReference>
<dbReference type="AlphaFoldDB" id="A0A1H7HJP1"/>
<dbReference type="GO" id="GO:0043856">
    <property type="term" value="F:anti-sigma factor antagonist activity"/>
    <property type="evidence" value="ECO:0007669"/>
    <property type="project" value="TreeGrafter"/>
</dbReference>
<keyword evidence="3" id="KW-1185">Reference proteome</keyword>
<dbReference type="PANTHER" id="PTHR33495">
    <property type="entry name" value="ANTI-SIGMA FACTOR ANTAGONIST TM_1081-RELATED-RELATED"/>
    <property type="match status" value="1"/>
</dbReference>